<dbReference type="Pfam" id="PF20567">
    <property type="entry name" value="DUF6776"/>
    <property type="match status" value="1"/>
</dbReference>
<name>A0A127F965_STEDE</name>
<accession>A0A127F965</accession>
<dbReference type="AlphaFoldDB" id="A0A127F965"/>
<keyword evidence="4" id="KW-1185">Reference proteome</keyword>
<evidence type="ECO:0000256" key="2">
    <source>
        <dbReference type="SAM" id="Phobius"/>
    </source>
</evidence>
<dbReference type="STRING" id="465721.ACG33_03265"/>
<proteinExistence type="predicted"/>
<gene>
    <name evidence="3" type="ORF">ACG33_03265</name>
</gene>
<keyword evidence="2" id="KW-0812">Transmembrane</keyword>
<keyword evidence="2" id="KW-1133">Transmembrane helix</keyword>
<protein>
    <submittedName>
        <fullName evidence="3">Uncharacterized protein</fullName>
    </submittedName>
</protein>
<keyword evidence="2" id="KW-0472">Membrane</keyword>
<feature type="coiled-coil region" evidence="1">
    <location>
        <begin position="59"/>
        <end position="114"/>
    </location>
</feature>
<organism evidence="3 4">
    <name type="scientific">Steroidobacter denitrificans</name>
    <dbReference type="NCBI Taxonomy" id="465721"/>
    <lineage>
        <taxon>Bacteria</taxon>
        <taxon>Pseudomonadati</taxon>
        <taxon>Pseudomonadota</taxon>
        <taxon>Gammaproteobacteria</taxon>
        <taxon>Steroidobacterales</taxon>
        <taxon>Steroidobacteraceae</taxon>
        <taxon>Steroidobacter</taxon>
    </lineage>
</organism>
<reference evidence="3 4" key="1">
    <citation type="submission" date="2015-06" db="EMBL/GenBank/DDBJ databases">
        <title>A Comprehensive Approach to Explore the Metabolic and Phylogenetic Diversity of Bacterial Steroid Degradation in the Environment: Testosterone as an Example.</title>
        <authorList>
            <person name="Yang F.-C."/>
            <person name="Chen Y.-L."/>
            <person name="Yu C.-P."/>
            <person name="Tang S.-L."/>
            <person name="Wang P.-H."/>
            <person name="Ismail W."/>
            <person name="Wang C.-H."/>
            <person name="Yang C.-Y."/>
            <person name="Chiang Y.-R."/>
        </authorList>
    </citation>
    <scope>NUCLEOTIDE SEQUENCE [LARGE SCALE GENOMIC DNA]</scope>
    <source>
        <strain evidence="3 4">DSM 18526</strain>
    </source>
</reference>
<evidence type="ECO:0000313" key="3">
    <source>
        <dbReference type="EMBL" id="AMN46145.1"/>
    </source>
</evidence>
<dbReference type="Proteomes" id="UP000070250">
    <property type="component" value="Chromosome"/>
</dbReference>
<dbReference type="EMBL" id="CP011971">
    <property type="protein sequence ID" value="AMN46145.1"/>
    <property type="molecule type" value="Genomic_DNA"/>
</dbReference>
<feature type="transmembrane region" description="Helical" evidence="2">
    <location>
        <begin position="24"/>
        <end position="41"/>
    </location>
</feature>
<evidence type="ECO:0000256" key="1">
    <source>
        <dbReference type="SAM" id="Coils"/>
    </source>
</evidence>
<keyword evidence="1" id="KW-0175">Coiled coil</keyword>
<dbReference type="InterPro" id="IPR046703">
    <property type="entry name" value="DUF6776"/>
</dbReference>
<sequence>MAVFAPMRTGQLVVRYHSPWRRRGVWAAAAIVTVLLFYGIFELGRFAGGYSTLAQFQQRRALNTAMQALETENDRLRSALAAMELARNVDGKAYSDVEKDLAELQSQLLKQREELVFYRGIVSPEDGIGGLRIQRFEILPGEAEGHFLLRIVLVQSMRQEAVVSGGVKLQIEGMRDAVSTVLSLAETGGTVRSDGQLAFKFRYFQNLEQEIVLPSAFEPRTVNIEVSASKLAPVRESYPWQVQAEP</sequence>
<evidence type="ECO:0000313" key="4">
    <source>
        <dbReference type="Proteomes" id="UP000070250"/>
    </source>
</evidence>
<dbReference type="KEGG" id="sdf:ACG33_03265"/>